<organism evidence="9 10">
    <name type="scientific">Monodon monoceros</name>
    <name type="common">Narwhal</name>
    <name type="synonym">Ceratodon monodon</name>
    <dbReference type="NCBI Taxonomy" id="40151"/>
    <lineage>
        <taxon>Eukaryota</taxon>
        <taxon>Metazoa</taxon>
        <taxon>Chordata</taxon>
        <taxon>Craniata</taxon>
        <taxon>Vertebrata</taxon>
        <taxon>Euteleostomi</taxon>
        <taxon>Mammalia</taxon>
        <taxon>Eutheria</taxon>
        <taxon>Laurasiatheria</taxon>
        <taxon>Artiodactyla</taxon>
        <taxon>Whippomorpha</taxon>
        <taxon>Cetacea</taxon>
        <taxon>Odontoceti</taxon>
        <taxon>Monodontidae</taxon>
        <taxon>Monodon</taxon>
    </lineage>
</organism>
<evidence type="ECO:0000256" key="1">
    <source>
        <dbReference type="ARBA" id="ARBA00004173"/>
    </source>
</evidence>
<evidence type="ECO:0000256" key="2">
    <source>
        <dbReference type="ARBA" id="ARBA00022946"/>
    </source>
</evidence>
<protein>
    <recommendedName>
        <fullName evidence="7">Large ribosomal subunit protein mL37</fullName>
    </recommendedName>
    <alternativeName>
        <fullName evidence="8">39S ribosomal protein L37, mitochondrial</fullName>
    </alternativeName>
</protein>
<dbReference type="InterPro" id="IPR052482">
    <property type="entry name" value="mtLSU_mL37"/>
</dbReference>
<dbReference type="AlphaFoldDB" id="A0A8C6F8Y8"/>
<dbReference type="GO" id="GO:0006412">
    <property type="term" value="P:translation"/>
    <property type="evidence" value="ECO:0007669"/>
    <property type="project" value="InterPro"/>
</dbReference>
<dbReference type="Proteomes" id="UP000694561">
    <property type="component" value="Unplaced"/>
</dbReference>
<dbReference type="GO" id="GO:1990904">
    <property type="term" value="C:ribonucleoprotein complex"/>
    <property type="evidence" value="ECO:0007669"/>
    <property type="project" value="UniProtKB-KW"/>
</dbReference>
<dbReference type="Pfam" id="PF07147">
    <property type="entry name" value="PDCD9"/>
    <property type="match status" value="1"/>
</dbReference>
<evidence type="ECO:0000256" key="6">
    <source>
        <dbReference type="ARBA" id="ARBA00037985"/>
    </source>
</evidence>
<dbReference type="GO" id="GO:0003735">
    <property type="term" value="F:structural constituent of ribosome"/>
    <property type="evidence" value="ECO:0007669"/>
    <property type="project" value="InterPro"/>
</dbReference>
<dbReference type="GO" id="GO:0005739">
    <property type="term" value="C:mitochondrion"/>
    <property type="evidence" value="ECO:0007669"/>
    <property type="project" value="UniProtKB-SubCell"/>
</dbReference>
<evidence type="ECO:0000313" key="10">
    <source>
        <dbReference type="Proteomes" id="UP000694561"/>
    </source>
</evidence>
<dbReference type="GeneTree" id="ENSGT00390000000867"/>
<comment type="subcellular location">
    <subcellularLocation>
        <location evidence="1">Mitochondrion</location>
    </subcellularLocation>
</comment>
<evidence type="ECO:0000313" key="9">
    <source>
        <dbReference type="Ensembl" id="ENSMMNP00015018992.1"/>
    </source>
</evidence>
<keyword evidence="5" id="KW-0687">Ribonucleoprotein</keyword>
<dbReference type="InterPro" id="IPR010793">
    <property type="entry name" value="Ribosomal_mL37/mL65"/>
</dbReference>
<proteinExistence type="inferred from homology"/>
<keyword evidence="4" id="KW-0496">Mitochondrion</keyword>
<dbReference type="PANTHER" id="PTHR15889:SF2">
    <property type="entry name" value="LARGE RIBOSOMAL SUBUNIT PROTEIN ML37"/>
    <property type="match status" value="1"/>
</dbReference>
<gene>
    <name evidence="9" type="primary">MRPL37</name>
</gene>
<keyword evidence="3" id="KW-0689">Ribosomal protein</keyword>
<sequence length="292" mass="32056">TSGACAPRGSPSLLPRTGCTRFLDWSPSPTRGRCTLCPVWRGQSSRPGTLAGRPRSSAACPRFTSTRCTKTRPATSSTSVAASSRSTLIQVHGSSGAQLNAKDPLPPIASQEEVEATKNHGLETFYPVSPTVGLQECSVYDVNDDTGFREGYPYPYPHTLYLLESANLRPHRFQPDQLRAKMILFAFGNALAQARLLYGNDTKVLEQPVVVQSVGTDGRVFQFLVLQLNTTDLASDEGVKNLVWIDSDQLLYEHFWCLPVVRRKAVVEPVGPTGFQPETFRKFLALYLHGAV</sequence>
<evidence type="ECO:0000256" key="8">
    <source>
        <dbReference type="ARBA" id="ARBA00041617"/>
    </source>
</evidence>
<dbReference type="PANTHER" id="PTHR15889">
    <property type="entry name" value="MITOCHONDRIAL RIBOSOMAL PROTEIN L37"/>
    <property type="match status" value="1"/>
</dbReference>
<name>A0A8C6F8Y8_MONMO</name>
<keyword evidence="2" id="KW-0809">Transit peptide</keyword>
<accession>A0A8C6F8Y8</accession>
<reference evidence="9" key="1">
    <citation type="submission" date="2025-08" db="UniProtKB">
        <authorList>
            <consortium name="Ensembl"/>
        </authorList>
    </citation>
    <scope>IDENTIFICATION</scope>
</reference>
<evidence type="ECO:0000256" key="7">
    <source>
        <dbReference type="ARBA" id="ARBA00039442"/>
    </source>
</evidence>
<evidence type="ECO:0000256" key="3">
    <source>
        <dbReference type="ARBA" id="ARBA00022980"/>
    </source>
</evidence>
<comment type="similarity">
    <text evidence="6">Belongs to the mitochondrion-specific ribosomal protein mL37 family.</text>
</comment>
<evidence type="ECO:0000256" key="5">
    <source>
        <dbReference type="ARBA" id="ARBA00023274"/>
    </source>
</evidence>
<dbReference type="GO" id="GO:0005840">
    <property type="term" value="C:ribosome"/>
    <property type="evidence" value="ECO:0007669"/>
    <property type="project" value="UniProtKB-KW"/>
</dbReference>
<evidence type="ECO:0000256" key="4">
    <source>
        <dbReference type="ARBA" id="ARBA00023128"/>
    </source>
</evidence>
<dbReference type="Ensembl" id="ENSMMNT00015020859.1">
    <property type="protein sequence ID" value="ENSMMNP00015018992.1"/>
    <property type="gene ID" value="ENSMMNG00015013946.1"/>
</dbReference>
<reference evidence="9" key="2">
    <citation type="submission" date="2025-09" db="UniProtKB">
        <authorList>
            <consortium name="Ensembl"/>
        </authorList>
    </citation>
    <scope>IDENTIFICATION</scope>
</reference>
<keyword evidence="10" id="KW-1185">Reference proteome</keyword>